<protein>
    <submittedName>
        <fullName evidence="1">Uncharacterized protein</fullName>
    </submittedName>
</protein>
<name>A0A269XTZ4_9PROT</name>
<sequence length="150" mass="16609">MSIVIKRQGKTGWRFKVSRYTYNESRGRTDSESLGTVSTDNESSVSDIISKLSDIERVEFDGQWSAIRESAKKDRLSDAVERLKTLCAETVEAVRLGVVSGESASEAISALDRARKALKAVKQTVKTPVTSPVVRRIVSPIREPWDHAGE</sequence>
<keyword evidence="2" id="KW-1185">Reference proteome</keyword>
<organism evidence="1 2">
    <name type="scientific">Acetobacter fabarum</name>
    <dbReference type="NCBI Taxonomy" id="483199"/>
    <lineage>
        <taxon>Bacteria</taxon>
        <taxon>Pseudomonadati</taxon>
        <taxon>Pseudomonadota</taxon>
        <taxon>Alphaproteobacteria</taxon>
        <taxon>Acetobacterales</taxon>
        <taxon>Acetobacteraceae</taxon>
        <taxon>Acetobacter</taxon>
    </lineage>
</organism>
<dbReference type="RefSeq" id="WP_095350476.1">
    <property type="nucleotide sequence ID" value="NZ_NCXK01000044.1"/>
</dbReference>
<dbReference type="AlphaFoldDB" id="A0A269XTZ4"/>
<evidence type="ECO:0000313" key="1">
    <source>
        <dbReference type="EMBL" id="PAK76783.1"/>
    </source>
</evidence>
<proteinExistence type="predicted"/>
<accession>A0A269XTZ4</accession>
<comment type="caution">
    <text evidence="1">The sequence shown here is derived from an EMBL/GenBank/DDBJ whole genome shotgun (WGS) entry which is preliminary data.</text>
</comment>
<gene>
    <name evidence="1" type="ORF">B8X00_13080</name>
</gene>
<dbReference type="Proteomes" id="UP000216151">
    <property type="component" value="Unassembled WGS sequence"/>
</dbReference>
<reference evidence="1 2" key="1">
    <citation type="submission" date="2017-04" db="EMBL/GenBank/DDBJ databases">
        <title>Kefir bacterial isolates.</title>
        <authorList>
            <person name="Kim Y."/>
            <person name="Blasche S."/>
            <person name="Patil K.R."/>
        </authorList>
    </citation>
    <scope>NUCLEOTIDE SEQUENCE [LARGE SCALE GENOMIC DNA]</scope>
    <source>
        <strain evidence="1 2">KR</strain>
    </source>
</reference>
<dbReference type="EMBL" id="NCXK01000044">
    <property type="protein sequence ID" value="PAK76783.1"/>
    <property type="molecule type" value="Genomic_DNA"/>
</dbReference>
<evidence type="ECO:0000313" key="2">
    <source>
        <dbReference type="Proteomes" id="UP000216151"/>
    </source>
</evidence>